<dbReference type="SUPFAM" id="SSF63411">
    <property type="entry name" value="LuxS/MPP-like metallohydrolase"/>
    <property type="match status" value="2"/>
</dbReference>
<dbReference type="NCBIfam" id="NF047422">
    <property type="entry name" value="YfmF_fam"/>
    <property type="match status" value="1"/>
</dbReference>
<feature type="domain" description="Peptidase M16 C-terminal" evidence="2">
    <location>
        <begin position="184"/>
        <end position="357"/>
    </location>
</feature>
<dbReference type="RefSeq" id="WP_090083386.1">
    <property type="nucleotide sequence ID" value="NZ_FOMR01000004.1"/>
</dbReference>
<dbReference type="EMBL" id="FOMR01000004">
    <property type="protein sequence ID" value="SFD79268.1"/>
    <property type="molecule type" value="Genomic_DNA"/>
</dbReference>
<accession>A0A1I1VBC2</accession>
<dbReference type="InterPro" id="IPR050361">
    <property type="entry name" value="MPP/UQCRC_Complex"/>
</dbReference>
<dbReference type="InterPro" id="IPR011249">
    <property type="entry name" value="Metalloenz_LuxS/M16"/>
</dbReference>
<dbReference type="GO" id="GO:0046872">
    <property type="term" value="F:metal ion binding"/>
    <property type="evidence" value="ECO:0007669"/>
    <property type="project" value="InterPro"/>
</dbReference>
<dbReference type="AlphaFoldDB" id="A0A1I1VBC2"/>
<organism evidence="3 4">
    <name type="scientific">Lentibacillus persicus</name>
    <dbReference type="NCBI Taxonomy" id="640948"/>
    <lineage>
        <taxon>Bacteria</taxon>
        <taxon>Bacillati</taxon>
        <taxon>Bacillota</taxon>
        <taxon>Bacilli</taxon>
        <taxon>Bacillales</taxon>
        <taxon>Bacillaceae</taxon>
        <taxon>Lentibacillus</taxon>
    </lineage>
</organism>
<dbReference type="STRING" id="640948.SAMN05216238_104102"/>
<dbReference type="PANTHER" id="PTHR11851">
    <property type="entry name" value="METALLOPROTEASE"/>
    <property type="match status" value="1"/>
</dbReference>
<reference evidence="4" key="1">
    <citation type="submission" date="2016-10" db="EMBL/GenBank/DDBJ databases">
        <authorList>
            <person name="Varghese N."/>
            <person name="Submissions S."/>
        </authorList>
    </citation>
    <scope>NUCLEOTIDE SEQUENCE [LARGE SCALE GENOMIC DNA]</scope>
    <source>
        <strain evidence="4">DSM 22530</strain>
    </source>
</reference>
<dbReference type="PANTHER" id="PTHR11851:SF186">
    <property type="entry name" value="INACTIVE METALLOPROTEASE YMFF-RELATED"/>
    <property type="match status" value="1"/>
</dbReference>
<gene>
    <name evidence="3" type="ORF">SAMN05216238_104102</name>
</gene>
<evidence type="ECO:0000259" key="2">
    <source>
        <dbReference type="Pfam" id="PF05193"/>
    </source>
</evidence>
<dbReference type="Proteomes" id="UP000199474">
    <property type="component" value="Unassembled WGS sequence"/>
</dbReference>
<evidence type="ECO:0000313" key="3">
    <source>
        <dbReference type="EMBL" id="SFD79268.1"/>
    </source>
</evidence>
<dbReference type="Gene3D" id="3.30.830.10">
    <property type="entry name" value="Metalloenzyme, LuxS/M16 peptidase-like"/>
    <property type="match status" value="2"/>
</dbReference>
<proteinExistence type="predicted"/>
<evidence type="ECO:0000256" key="1">
    <source>
        <dbReference type="SAM" id="MobiDB-lite"/>
    </source>
</evidence>
<protein>
    <submittedName>
        <fullName evidence="3">Predicted Zn-dependent peptidase</fullName>
    </submittedName>
</protein>
<keyword evidence="4" id="KW-1185">Reference proteome</keyword>
<feature type="region of interest" description="Disordered" evidence="1">
    <location>
        <begin position="227"/>
        <end position="250"/>
    </location>
</feature>
<evidence type="ECO:0000313" key="4">
    <source>
        <dbReference type="Proteomes" id="UP000199474"/>
    </source>
</evidence>
<name>A0A1I1VBC2_9BACI</name>
<dbReference type="Pfam" id="PF05193">
    <property type="entry name" value="Peptidase_M16_C"/>
    <property type="match status" value="1"/>
</dbReference>
<dbReference type="OrthoDB" id="9762085at2"/>
<dbReference type="InterPro" id="IPR007863">
    <property type="entry name" value="Peptidase_M16_C"/>
</dbReference>
<sequence length="426" mass="48375">MQEFREKTISKNGINFHFVPTQKFKTIAITAKFRAPLSRETITRRALIPHVLQQGTQTYPDRVALQQKLDSLYGALLSMNGTKKGNYHITTIRLETANQKFISNEASIMDEAIALFKEVILNPKSENGSFPEATVTREKATLKQKIKAVADDKMRLANMRLLDEMCSEEQYKLHVQGYEEDLETITPDNLYSCYQSMVQNDTLDIYISGDIDPDTIESKITGSFVRRETETSIPKEESASPKNEPKTVIDKQDVQQAKLHLGYRTNITYGDKDYFALHVFNGLLGGFPSSKLFINVREKNSLAYYAASRFESHKGLLFVFSGIAPEDYQQAREIIVQQVEAMKNGDFTEGELNDTKELVINQMLETTDNAKGIIELMYQQEVGGKELPFNQLTDGIKKVSKEDVIKVAEKLELDTVYLMTRGDKNE</sequence>